<sequence length="430" mass="49954">MDKSGSVCRMNTTRGTKSLQDECPHNSQNRKECHLVKNYPQTGMASNRPLYEHFKHGSHLEDGRNNSITTSAHSLDQEDPLPRNSRDAAVVQFFRETLKLQRKWIIGTMETSVKTATEDFERMLKVVNRNDNAINHMRSSYTHLEKSLSQAVQCMSAKLSDCNGRYIQATYETKQTKQRVEQLMILNSEKALITDDRLTRYNTENILELCKLNDEIESLINCIKKELYASDEKRRIYMDSIRGRVHTSNMFTRNALQVWKKAALKSLARTNHSITTKLKEERITWKNDMDLIKDQNTKEMDQLDRTISLLEAEAKNLIQTVVKKLESLEKNVHIDGFSNEDFRKMVRSHISTNKGSSERFEEEITEVKEGLVKNIKETETRLQTFKSDIETNMDSKIEDIKIDSDILDKQIKYLSRLVRILLNHVSKSTK</sequence>
<keyword evidence="4" id="KW-1185">Reference proteome</keyword>
<keyword evidence="1" id="KW-0175">Coiled coil</keyword>
<dbReference type="OrthoDB" id="10329490at2759"/>
<feature type="region of interest" description="Disordered" evidence="2">
    <location>
        <begin position="57"/>
        <end position="82"/>
    </location>
</feature>
<dbReference type="Gene3D" id="1.20.5.300">
    <property type="match status" value="1"/>
</dbReference>
<feature type="compositionally biased region" description="Polar residues" evidence="2">
    <location>
        <begin position="65"/>
        <end position="74"/>
    </location>
</feature>
<name>A0A8S3V098_MYTED</name>
<organism evidence="3 4">
    <name type="scientific">Mytilus edulis</name>
    <name type="common">Blue mussel</name>
    <dbReference type="NCBI Taxonomy" id="6550"/>
    <lineage>
        <taxon>Eukaryota</taxon>
        <taxon>Metazoa</taxon>
        <taxon>Spiralia</taxon>
        <taxon>Lophotrochozoa</taxon>
        <taxon>Mollusca</taxon>
        <taxon>Bivalvia</taxon>
        <taxon>Autobranchia</taxon>
        <taxon>Pteriomorphia</taxon>
        <taxon>Mytilida</taxon>
        <taxon>Mytiloidea</taxon>
        <taxon>Mytilidae</taxon>
        <taxon>Mytilinae</taxon>
        <taxon>Mytilus</taxon>
    </lineage>
</organism>
<evidence type="ECO:0000313" key="4">
    <source>
        <dbReference type="Proteomes" id="UP000683360"/>
    </source>
</evidence>
<feature type="compositionally biased region" description="Basic and acidic residues" evidence="2">
    <location>
        <begin position="19"/>
        <end position="28"/>
    </location>
</feature>
<proteinExistence type="predicted"/>
<dbReference type="EMBL" id="CAJPWZ010003062">
    <property type="protein sequence ID" value="CAG2250741.1"/>
    <property type="molecule type" value="Genomic_DNA"/>
</dbReference>
<feature type="region of interest" description="Disordered" evidence="2">
    <location>
        <begin position="1"/>
        <end position="28"/>
    </location>
</feature>
<feature type="compositionally biased region" description="Polar residues" evidence="2">
    <location>
        <begin position="9"/>
        <end position="18"/>
    </location>
</feature>
<gene>
    <name evidence="3" type="ORF">MEDL_62423</name>
</gene>
<comment type="caution">
    <text evidence="3">The sequence shown here is derived from an EMBL/GenBank/DDBJ whole genome shotgun (WGS) entry which is preliminary data.</text>
</comment>
<evidence type="ECO:0000256" key="1">
    <source>
        <dbReference type="SAM" id="Coils"/>
    </source>
</evidence>
<evidence type="ECO:0000256" key="2">
    <source>
        <dbReference type="SAM" id="MobiDB-lite"/>
    </source>
</evidence>
<dbReference type="AlphaFoldDB" id="A0A8S3V098"/>
<feature type="coiled-coil region" evidence="1">
    <location>
        <begin position="293"/>
        <end position="331"/>
    </location>
</feature>
<accession>A0A8S3V098</accession>
<protein>
    <submittedName>
        <fullName evidence="3">Uncharacterized protein</fullName>
    </submittedName>
</protein>
<evidence type="ECO:0000313" key="3">
    <source>
        <dbReference type="EMBL" id="CAG2250741.1"/>
    </source>
</evidence>
<reference evidence="3" key="1">
    <citation type="submission" date="2021-03" db="EMBL/GenBank/DDBJ databases">
        <authorList>
            <person name="Bekaert M."/>
        </authorList>
    </citation>
    <scope>NUCLEOTIDE SEQUENCE</scope>
</reference>
<dbReference type="Proteomes" id="UP000683360">
    <property type="component" value="Unassembled WGS sequence"/>
</dbReference>